<sequence>MFPYEAGFAFNKETPGKFEGKGRYTSKMLRMVYPLNIMNSQHLKMEVNGVNLKEWITDSEKRGQLTDIGNDLWLWEVEMEQLEQVNQVCGEAGVLVAWSPRIPKKAPKRLP</sequence>
<dbReference type="OrthoDB" id="9014021at2"/>
<comment type="caution">
    <text evidence="1">The sequence shown here is derived from an EMBL/GenBank/DDBJ whole genome shotgun (WGS) entry which is preliminary data.</text>
</comment>
<name>A0A559J0J4_9BACL</name>
<gene>
    <name evidence="1" type="ORF">FPZ44_10300</name>
</gene>
<reference evidence="1 2" key="1">
    <citation type="submission" date="2019-07" db="EMBL/GenBank/DDBJ databases">
        <authorList>
            <person name="Kim J."/>
        </authorList>
    </citation>
    <scope>NUCLEOTIDE SEQUENCE [LARGE SCALE GENOMIC DNA]</scope>
    <source>
        <strain evidence="1 2">N4</strain>
    </source>
</reference>
<organism evidence="1 2">
    <name type="scientific">Paenibacillus agilis</name>
    <dbReference type="NCBI Taxonomy" id="3020863"/>
    <lineage>
        <taxon>Bacteria</taxon>
        <taxon>Bacillati</taxon>
        <taxon>Bacillota</taxon>
        <taxon>Bacilli</taxon>
        <taxon>Bacillales</taxon>
        <taxon>Paenibacillaceae</taxon>
        <taxon>Paenibacillus</taxon>
    </lineage>
</organism>
<protein>
    <submittedName>
        <fullName evidence="1">Uncharacterized protein</fullName>
    </submittedName>
</protein>
<evidence type="ECO:0000313" key="1">
    <source>
        <dbReference type="EMBL" id="TVX93409.1"/>
    </source>
</evidence>
<dbReference type="AlphaFoldDB" id="A0A559J0J4"/>
<accession>A0A559J0J4</accession>
<dbReference type="EMBL" id="VNJK01000001">
    <property type="protein sequence ID" value="TVX93409.1"/>
    <property type="molecule type" value="Genomic_DNA"/>
</dbReference>
<proteinExistence type="predicted"/>
<dbReference type="Proteomes" id="UP000318102">
    <property type="component" value="Unassembled WGS sequence"/>
</dbReference>
<keyword evidence="2" id="KW-1185">Reference proteome</keyword>
<evidence type="ECO:0000313" key="2">
    <source>
        <dbReference type="Proteomes" id="UP000318102"/>
    </source>
</evidence>
<dbReference type="RefSeq" id="WP_144989874.1">
    <property type="nucleotide sequence ID" value="NZ_VNJK01000001.1"/>
</dbReference>